<gene>
    <name evidence="1" type="ORF">AAG570_013313</name>
</gene>
<evidence type="ECO:0000313" key="1">
    <source>
        <dbReference type="EMBL" id="KAL1130375.1"/>
    </source>
</evidence>
<accession>A0ABD0YGL0</accession>
<name>A0ABD0YGL0_9HEMI</name>
<comment type="caution">
    <text evidence="1">The sequence shown here is derived from an EMBL/GenBank/DDBJ whole genome shotgun (WGS) entry which is preliminary data.</text>
</comment>
<dbReference type="AlphaFoldDB" id="A0ABD0YGL0"/>
<reference evidence="1 2" key="1">
    <citation type="submission" date="2024-07" db="EMBL/GenBank/DDBJ databases">
        <title>Chromosome-level genome assembly of the water stick insect Ranatra chinensis (Heteroptera: Nepidae).</title>
        <authorList>
            <person name="Liu X."/>
        </authorList>
    </citation>
    <scope>NUCLEOTIDE SEQUENCE [LARGE SCALE GENOMIC DNA]</scope>
    <source>
        <strain evidence="1">Cailab_2021Rc</strain>
        <tissue evidence="1">Muscle</tissue>
    </source>
</reference>
<protein>
    <submittedName>
        <fullName evidence="1">Uncharacterized protein</fullName>
    </submittedName>
</protein>
<organism evidence="1 2">
    <name type="scientific">Ranatra chinensis</name>
    <dbReference type="NCBI Taxonomy" id="642074"/>
    <lineage>
        <taxon>Eukaryota</taxon>
        <taxon>Metazoa</taxon>
        <taxon>Ecdysozoa</taxon>
        <taxon>Arthropoda</taxon>
        <taxon>Hexapoda</taxon>
        <taxon>Insecta</taxon>
        <taxon>Pterygota</taxon>
        <taxon>Neoptera</taxon>
        <taxon>Paraneoptera</taxon>
        <taxon>Hemiptera</taxon>
        <taxon>Heteroptera</taxon>
        <taxon>Panheteroptera</taxon>
        <taxon>Nepomorpha</taxon>
        <taxon>Nepidae</taxon>
        <taxon>Ranatrinae</taxon>
        <taxon>Ranatra</taxon>
    </lineage>
</organism>
<proteinExistence type="predicted"/>
<dbReference type="Proteomes" id="UP001558652">
    <property type="component" value="Unassembled WGS sequence"/>
</dbReference>
<keyword evidence="2" id="KW-1185">Reference proteome</keyword>
<evidence type="ECO:0000313" key="2">
    <source>
        <dbReference type="Proteomes" id="UP001558652"/>
    </source>
</evidence>
<sequence length="221" mass="25107">MLKGKISKVREPNICNGEALQNLNKLYPPGGILKKIKQESNEYDFLKQNETGETVVTSYRNPALGVQEIKLNESLGLNNAENAIPITVSDQTCPKVNGENCSEFASIQEHNLGINLVDVKHVELEELAMKPAPNILGDKKASNKVDELKDIDFTKPWPKNIRTYYARTNYEMRQRYKQRYPNGPQDTDKLRMVDLIFYNPPTNPMKVKPEEKIITTPSSDV</sequence>
<dbReference type="EMBL" id="JBFDAA010000008">
    <property type="protein sequence ID" value="KAL1130375.1"/>
    <property type="molecule type" value="Genomic_DNA"/>
</dbReference>